<sequence>MRLKEMGVPIDVPVEEVIAGTLSRRLGGEAVHQGLLLECDPLPELSMRDLESADLLLVLDQVTDPHNVGAILRSAAAFAADAVIVTARHSPHETAVLAKSAAGALDVVPLVRVGNLARALEELNAMGVTTVGLAGEADSPLASLEVGGPLALVLGAEGKGLRQKTRETCTRLARIEMPGEMPSLNVSNAAAIALYAAEQLQRHGRPA</sequence>
<protein>
    <submittedName>
        <fullName evidence="4">RNA methyltransferase, TrmH family, group 3</fullName>
    </submittedName>
</protein>
<dbReference type="InterPro" id="IPR029026">
    <property type="entry name" value="tRNA_m1G_MTases_N"/>
</dbReference>
<dbReference type="Gene3D" id="3.40.1280.10">
    <property type="match status" value="1"/>
</dbReference>
<reference evidence="4 5" key="1">
    <citation type="journal article" date="2014" name="Genome Announc.">
        <title>Draft Genome Sequence of Lutibaculum baratangense Strain AMV1T, Isolated from a Mud Volcano in Andamans, India.</title>
        <authorList>
            <person name="Singh A."/>
            <person name="Sreenivas A."/>
            <person name="Sathyanarayana Reddy G."/>
            <person name="Pinnaka A.K."/>
            <person name="Shivaji S."/>
        </authorList>
    </citation>
    <scope>NUCLEOTIDE SEQUENCE [LARGE SCALE GENOMIC DNA]</scope>
    <source>
        <strain evidence="4 5">AMV1</strain>
    </source>
</reference>
<dbReference type="InterPro" id="IPR029028">
    <property type="entry name" value="Alpha/beta_knot_MTases"/>
</dbReference>
<dbReference type="InterPro" id="IPR001537">
    <property type="entry name" value="SpoU_MeTrfase"/>
</dbReference>
<evidence type="ECO:0000256" key="1">
    <source>
        <dbReference type="ARBA" id="ARBA00022603"/>
    </source>
</evidence>
<evidence type="ECO:0000313" key="4">
    <source>
        <dbReference type="EMBL" id="ESR27158.1"/>
    </source>
</evidence>
<feature type="domain" description="tRNA/rRNA methyltransferase SpoU type" evidence="3">
    <location>
        <begin position="55"/>
        <end position="195"/>
    </location>
</feature>
<gene>
    <name evidence="4" type="ORF">N177_0137</name>
</gene>
<dbReference type="GO" id="GO:0032259">
    <property type="term" value="P:methylation"/>
    <property type="evidence" value="ECO:0007669"/>
    <property type="project" value="UniProtKB-KW"/>
</dbReference>
<evidence type="ECO:0000259" key="3">
    <source>
        <dbReference type="Pfam" id="PF00588"/>
    </source>
</evidence>
<dbReference type="AlphaFoldDB" id="V4TN57"/>
<organism evidence="4 5">
    <name type="scientific">Lutibaculum baratangense AMV1</name>
    <dbReference type="NCBI Taxonomy" id="631454"/>
    <lineage>
        <taxon>Bacteria</taxon>
        <taxon>Pseudomonadati</taxon>
        <taxon>Pseudomonadota</taxon>
        <taxon>Alphaproteobacteria</taxon>
        <taxon>Hyphomicrobiales</taxon>
        <taxon>Tepidamorphaceae</taxon>
        <taxon>Lutibaculum</taxon>
    </lineage>
</organism>
<accession>V4TN57</accession>
<evidence type="ECO:0000313" key="5">
    <source>
        <dbReference type="Proteomes" id="UP000017819"/>
    </source>
</evidence>
<name>V4TN57_9HYPH</name>
<comment type="caution">
    <text evidence="4">The sequence shown here is derived from an EMBL/GenBank/DDBJ whole genome shotgun (WGS) entry which is preliminary data.</text>
</comment>
<dbReference type="SUPFAM" id="SSF75217">
    <property type="entry name" value="alpha/beta knot"/>
    <property type="match status" value="1"/>
</dbReference>
<dbReference type="Proteomes" id="UP000017819">
    <property type="component" value="Unassembled WGS sequence"/>
</dbReference>
<keyword evidence="2 4" id="KW-0808">Transferase</keyword>
<dbReference type="STRING" id="631454.N177_0137"/>
<dbReference type="GO" id="GO:0003723">
    <property type="term" value="F:RNA binding"/>
    <property type="evidence" value="ECO:0007669"/>
    <property type="project" value="InterPro"/>
</dbReference>
<dbReference type="InterPro" id="IPR004441">
    <property type="entry name" value="rRNA_MeTrfase_TrmH"/>
</dbReference>
<keyword evidence="5" id="KW-1185">Reference proteome</keyword>
<dbReference type="GO" id="GO:0005829">
    <property type="term" value="C:cytosol"/>
    <property type="evidence" value="ECO:0007669"/>
    <property type="project" value="TreeGrafter"/>
</dbReference>
<keyword evidence="1 4" id="KW-0489">Methyltransferase</keyword>
<dbReference type="CDD" id="cd18103">
    <property type="entry name" value="SpoU-like_RlmB"/>
    <property type="match status" value="1"/>
</dbReference>
<evidence type="ECO:0000256" key="2">
    <source>
        <dbReference type="ARBA" id="ARBA00022679"/>
    </source>
</evidence>
<dbReference type="Pfam" id="PF00588">
    <property type="entry name" value="SpoU_methylase"/>
    <property type="match status" value="1"/>
</dbReference>
<dbReference type="PANTHER" id="PTHR46429">
    <property type="entry name" value="23S RRNA (GUANOSINE-2'-O-)-METHYLTRANSFERASE RLMB"/>
    <property type="match status" value="1"/>
</dbReference>
<dbReference type="GO" id="GO:0006396">
    <property type="term" value="P:RNA processing"/>
    <property type="evidence" value="ECO:0007669"/>
    <property type="project" value="InterPro"/>
</dbReference>
<dbReference type="GO" id="GO:0008173">
    <property type="term" value="F:RNA methyltransferase activity"/>
    <property type="evidence" value="ECO:0007669"/>
    <property type="project" value="InterPro"/>
</dbReference>
<dbReference type="PATRIC" id="fig|631454.5.peg.135"/>
<dbReference type="PANTHER" id="PTHR46429:SF1">
    <property type="entry name" value="23S RRNA (GUANOSINE-2'-O-)-METHYLTRANSFERASE RLMB"/>
    <property type="match status" value="1"/>
</dbReference>
<proteinExistence type="predicted"/>
<dbReference type="eggNOG" id="COG0566">
    <property type="taxonomic scope" value="Bacteria"/>
</dbReference>
<dbReference type="EMBL" id="AWXZ01000007">
    <property type="protein sequence ID" value="ESR27158.1"/>
    <property type="molecule type" value="Genomic_DNA"/>
</dbReference>